<keyword evidence="2" id="KW-1185">Reference proteome</keyword>
<proteinExistence type="predicted"/>
<dbReference type="Proteomes" id="UP001141552">
    <property type="component" value="Unassembled WGS sequence"/>
</dbReference>
<evidence type="ECO:0000313" key="1">
    <source>
        <dbReference type="EMBL" id="KAJ4824318.1"/>
    </source>
</evidence>
<dbReference type="InterPro" id="IPR011047">
    <property type="entry name" value="Quinoprotein_ADH-like_sf"/>
</dbReference>
<reference evidence="1" key="2">
    <citation type="journal article" date="2023" name="Plants (Basel)">
        <title>Annotation of the Turnera subulata (Passifloraceae) Draft Genome Reveals the S-Locus Evolved after the Divergence of Turneroideae from Passifloroideae in a Stepwise Manner.</title>
        <authorList>
            <person name="Henning P.M."/>
            <person name="Roalson E.H."/>
            <person name="Mir W."/>
            <person name="McCubbin A.G."/>
            <person name="Shore J.S."/>
        </authorList>
    </citation>
    <scope>NUCLEOTIDE SEQUENCE</scope>
    <source>
        <strain evidence="1">F60SS</strain>
    </source>
</reference>
<dbReference type="EMBL" id="JAKUCV010007209">
    <property type="protein sequence ID" value="KAJ4824318.1"/>
    <property type="molecule type" value="Genomic_DNA"/>
</dbReference>
<evidence type="ECO:0008006" key="3">
    <source>
        <dbReference type="Google" id="ProtNLM"/>
    </source>
</evidence>
<dbReference type="OrthoDB" id="1500710at2759"/>
<sequence length="158" mass="17822">MNALTSNCCHNFAARNPGALTIGANQGRILLCDRYPKEGVPLCIWELKLETGSWCLKHQLDFNSVPLLLAQDCAKYHILALHPFIDGDMLYLVEADYRIICLDLKNKSVQFVAFSLPESTTCCRAFPFFLPWWQTRLSDLKKLDEANSMNPGVAAQDL</sequence>
<evidence type="ECO:0000313" key="2">
    <source>
        <dbReference type="Proteomes" id="UP001141552"/>
    </source>
</evidence>
<name>A0A9Q0F3M8_9ROSI</name>
<gene>
    <name evidence="1" type="ORF">Tsubulata_043204</name>
</gene>
<accession>A0A9Q0F3M8</accession>
<protein>
    <recommendedName>
        <fullName evidence="3">DUF1618 domain-containing protein</fullName>
    </recommendedName>
</protein>
<dbReference type="AlphaFoldDB" id="A0A9Q0F3M8"/>
<comment type="caution">
    <text evidence="1">The sequence shown here is derived from an EMBL/GenBank/DDBJ whole genome shotgun (WGS) entry which is preliminary data.</text>
</comment>
<reference evidence="1" key="1">
    <citation type="submission" date="2022-02" db="EMBL/GenBank/DDBJ databases">
        <authorList>
            <person name="Henning P.M."/>
            <person name="McCubbin A.G."/>
            <person name="Shore J.S."/>
        </authorList>
    </citation>
    <scope>NUCLEOTIDE SEQUENCE</scope>
    <source>
        <strain evidence="1">F60SS</strain>
        <tissue evidence="1">Leaves</tissue>
    </source>
</reference>
<dbReference type="SUPFAM" id="SSF50998">
    <property type="entry name" value="Quinoprotein alcohol dehydrogenase-like"/>
    <property type="match status" value="1"/>
</dbReference>
<organism evidence="1 2">
    <name type="scientific">Turnera subulata</name>
    <dbReference type="NCBI Taxonomy" id="218843"/>
    <lineage>
        <taxon>Eukaryota</taxon>
        <taxon>Viridiplantae</taxon>
        <taxon>Streptophyta</taxon>
        <taxon>Embryophyta</taxon>
        <taxon>Tracheophyta</taxon>
        <taxon>Spermatophyta</taxon>
        <taxon>Magnoliopsida</taxon>
        <taxon>eudicotyledons</taxon>
        <taxon>Gunneridae</taxon>
        <taxon>Pentapetalae</taxon>
        <taxon>rosids</taxon>
        <taxon>fabids</taxon>
        <taxon>Malpighiales</taxon>
        <taxon>Passifloraceae</taxon>
        <taxon>Turnera</taxon>
    </lineage>
</organism>